<dbReference type="Pfam" id="PF00034">
    <property type="entry name" value="Cytochrom_C"/>
    <property type="match status" value="1"/>
</dbReference>
<dbReference type="InterPro" id="IPR011989">
    <property type="entry name" value="ARM-like"/>
</dbReference>
<dbReference type="InterPro" id="IPR055557">
    <property type="entry name" value="DUF7133"/>
</dbReference>
<evidence type="ECO:0000256" key="2">
    <source>
        <dbReference type="ARBA" id="ARBA00022723"/>
    </source>
</evidence>
<dbReference type="InterPro" id="IPR009056">
    <property type="entry name" value="Cyt_c-like_dom"/>
</dbReference>
<proteinExistence type="predicted"/>
<dbReference type="InterPro" id="IPR036909">
    <property type="entry name" value="Cyt_c-like_dom_sf"/>
</dbReference>
<dbReference type="NCBIfam" id="TIGR02604">
    <property type="entry name" value="Piru_Ver_Nterm"/>
    <property type="match status" value="1"/>
</dbReference>
<dbReference type="GO" id="GO:0046872">
    <property type="term" value="F:metal ion binding"/>
    <property type="evidence" value="ECO:0007669"/>
    <property type="project" value="UniProtKB-KW"/>
</dbReference>
<dbReference type="InterPro" id="IPR029062">
    <property type="entry name" value="Class_I_gatase-like"/>
</dbReference>
<dbReference type="SUPFAM" id="SSF63829">
    <property type="entry name" value="Calcium-dependent phosphotriesterase"/>
    <property type="match status" value="1"/>
</dbReference>
<keyword evidence="3 4" id="KW-0408">Iron</keyword>
<evidence type="ECO:0000313" key="8">
    <source>
        <dbReference type="Proteomes" id="UP000604083"/>
    </source>
</evidence>
<dbReference type="InterPro" id="IPR029010">
    <property type="entry name" value="ThuA-like"/>
</dbReference>
<dbReference type="Pfam" id="PF23500">
    <property type="entry name" value="DUF7133"/>
    <property type="match status" value="1"/>
</dbReference>
<dbReference type="PANTHER" id="PTHR33546:SF1">
    <property type="entry name" value="LARGE, MULTIFUNCTIONAL SECRETED PROTEIN"/>
    <property type="match status" value="1"/>
</dbReference>
<protein>
    <submittedName>
        <fullName evidence="7">ThuA domain-containing protein</fullName>
    </submittedName>
</protein>
<feature type="region of interest" description="Disordered" evidence="5">
    <location>
        <begin position="639"/>
        <end position="660"/>
    </location>
</feature>
<gene>
    <name evidence="7" type="ORF">JIN78_01580</name>
</gene>
<name>A0A934RNT4_9BACT</name>
<dbReference type="Gene3D" id="1.25.10.10">
    <property type="entry name" value="Leucine-rich Repeat Variant"/>
    <property type="match status" value="1"/>
</dbReference>
<dbReference type="PANTHER" id="PTHR33546">
    <property type="entry name" value="LARGE, MULTIFUNCTIONAL SECRETED PROTEIN-RELATED"/>
    <property type="match status" value="1"/>
</dbReference>
<dbReference type="PROSITE" id="PS51007">
    <property type="entry name" value="CYTC"/>
    <property type="match status" value="1"/>
</dbReference>
<comment type="caution">
    <text evidence="7">The sequence shown here is derived from an EMBL/GenBank/DDBJ whole genome shotgun (WGS) entry which is preliminary data.</text>
</comment>
<dbReference type="Proteomes" id="UP000604083">
    <property type="component" value="Unassembled WGS sequence"/>
</dbReference>
<dbReference type="Gene3D" id="3.40.50.880">
    <property type="match status" value="1"/>
</dbReference>
<sequence length="1044" mass="115931">MIRLSFATLLVASTLSAQEVAEPRRLEVLFLGDDGHHNPIERYRVLKQSLGPQGFNLSFEEDLSEITSETLSLYDALIVYANYEKEEVPAAIQPWVTAGGGLVALHSACGNFHPSEEWFDLVGGRFASHEGGVFSPVTVDSEHPITKDLPVLKSWDETYQHQDLTEDRHLLQVREPMNEGESEPEPWTWVRKEGEGRVFYTASGHDLRSWREPAYQELVRRAIVWSVGDEKADLFARFELPKLETEVPELDNRTHPDIPMMELQKPLSPEDSAAHTQVPVRTRLELFASEPMIKNPIAIDWDHRGRAWVVESFGYPNDVPEEPGSGTDTIKILEDSDGDGRADKMTVFAEGLRHCTATAFVKDGVLATDGRDFVFLGDSDGDDKADVRQVLATGLNINDTHASTSNLFRGIDNWIYATVGYSGVDMKVGDQHHKFGSSVFRVRPDLSELEFLQGTTNNTWGLGFTEQGDITGSTANNNPSWLVSIPARAYHESGLEQPRTPRMDVFRRRDGDRGPRLLPMYTNTRDVTQVDQIDGYTAAAGHQFYTDRVMDEILAPNNVLICEPTGHLVATGDVVAKGSLMETILRGKNIFASADAWAAPVAARVGPDGAVWIADWYNPIIQHNVVFRYYNPARNYDQPHSPYHTGERKGPGKGNAYRTPLRDRDHGRIWRVVPADGKLREDVTLDPRRVNTLLAGLRSPSQLIRLEAQRLLVESGSKVVVAELTKMVKQGSQSEIPALHALWTLEGLGEREALVPALSSSSALLRRHALLALGAKDPAVVSALPQLIAQTEEPRELLHVLTAAAQTEPHEKVAQALWNRVQEDADFDDSLREASRLALRQQGLTLVKTSLADLPAVQPNHWQGQEAVEVIKRVASSDQREDLANFAKEAPVGVRTHIESILAGPRVVEREAAQVPRRFHAGRDHYMKACIECHQADGKGVENTFPPLVDSEWVTGDRDRMLRILLGGLAGEIEVNGIEFNGVMPGHSHVSDEEIAQIASFVRFAFGGLEEEAVTPAEVKALRPEVEARKYVPWSVEDLEKAGQ</sequence>
<evidence type="ECO:0000256" key="4">
    <source>
        <dbReference type="PROSITE-ProRule" id="PRU00433"/>
    </source>
</evidence>
<dbReference type="GO" id="GO:0009055">
    <property type="term" value="F:electron transfer activity"/>
    <property type="evidence" value="ECO:0007669"/>
    <property type="project" value="InterPro"/>
</dbReference>
<keyword evidence="1 4" id="KW-0349">Heme</keyword>
<dbReference type="RefSeq" id="WP_200390174.1">
    <property type="nucleotide sequence ID" value="NZ_JAENIO010000003.1"/>
</dbReference>
<evidence type="ECO:0000256" key="1">
    <source>
        <dbReference type="ARBA" id="ARBA00022617"/>
    </source>
</evidence>
<evidence type="ECO:0000256" key="3">
    <source>
        <dbReference type="ARBA" id="ARBA00023004"/>
    </source>
</evidence>
<dbReference type="EMBL" id="JAENIO010000003">
    <property type="protein sequence ID" value="MBK1832738.1"/>
    <property type="molecule type" value="Genomic_DNA"/>
</dbReference>
<reference evidence="7" key="1">
    <citation type="submission" date="2021-01" db="EMBL/GenBank/DDBJ databases">
        <title>Modified the classification status of verrucomicrobia.</title>
        <authorList>
            <person name="Feng X."/>
        </authorList>
    </citation>
    <scope>NUCLEOTIDE SEQUENCE</scope>
    <source>
        <strain evidence="7">KCTC 12986</strain>
    </source>
</reference>
<feature type="domain" description="Cytochrome c" evidence="6">
    <location>
        <begin position="899"/>
        <end position="1006"/>
    </location>
</feature>
<dbReference type="SUPFAM" id="SSF46626">
    <property type="entry name" value="Cytochrome c"/>
    <property type="match status" value="1"/>
</dbReference>
<dbReference type="SUPFAM" id="SSF48371">
    <property type="entry name" value="ARM repeat"/>
    <property type="match status" value="1"/>
</dbReference>
<organism evidence="7 8">
    <name type="scientific">Roseibacillus ishigakijimensis</name>
    <dbReference type="NCBI Taxonomy" id="454146"/>
    <lineage>
        <taxon>Bacteria</taxon>
        <taxon>Pseudomonadati</taxon>
        <taxon>Verrucomicrobiota</taxon>
        <taxon>Verrucomicrobiia</taxon>
        <taxon>Verrucomicrobiales</taxon>
        <taxon>Verrucomicrobiaceae</taxon>
        <taxon>Roseibacillus</taxon>
    </lineage>
</organism>
<dbReference type="AlphaFoldDB" id="A0A934RNT4"/>
<accession>A0A934RNT4</accession>
<keyword evidence="8" id="KW-1185">Reference proteome</keyword>
<dbReference type="SUPFAM" id="SSF52317">
    <property type="entry name" value="Class I glutamine amidotransferase-like"/>
    <property type="match status" value="1"/>
</dbReference>
<dbReference type="GO" id="GO:0020037">
    <property type="term" value="F:heme binding"/>
    <property type="evidence" value="ECO:0007669"/>
    <property type="project" value="InterPro"/>
</dbReference>
<dbReference type="Gene3D" id="1.10.760.10">
    <property type="entry name" value="Cytochrome c-like domain"/>
    <property type="match status" value="1"/>
</dbReference>
<dbReference type="InterPro" id="IPR016024">
    <property type="entry name" value="ARM-type_fold"/>
</dbReference>
<evidence type="ECO:0000313" key="7">
    <source>
        <dbReference type="EMBL" id="MBK1832738.1"/>
    </source>
</evidence>
<evidence type="ECO:0000259" key="6">
    <source>
        <dbReference type="PROSITE" id="PS51007"/>
    </source>
</evidence>
<dbReference type="InterPro" id="IPR013428">
    <property type="entry name" value="Membrane-bound_put_N"/>
</dbReference>
<keyword evidence="2 4" id="KW-0479">Metal-binding</keyword>
<dbReference type="Gene3D" id="2.120.10.30">
    <property type="entry name" value="TolB, C-terminal domain"/>
    <property type="match status" value="1"/>
</dbReference>
<evidence type="ECO:0000256" key="5">
    <source>
        <dbReference type="SAM" id="MobiDB-lite"/>
    </source>
</evidence>
<dbReference type="InterPro" id="IPR011042">
    <property type="entry name" value="6-blade_b-propeller_TolB-like"/>
</dbReference>
<dbReference type="Pfam" id="PF06283">
    <property type="entry name" value="ThuA"/>
    <property type="match status" value="1"/>
</dbReference>